<reference evidence="2" key="1">
    <citation type="submission" date="2011-06" db="EMBL/GenBank/DDBJ databases">
        <title>Complete genome sequence of Paenibacillus mucilaginosus KNP414.</title>
        <authorList>
            <person name="Wang J."/>
            <person name="Hu S."/>
            <person name="Hu X."/>
            <person name="Zhang B."/>
            <person name="Dong D."/>
            <person name="Zhang S."/>
            <person name="Zhao K."/>
            <person name="Wu D."/>
        </authorList>
    </citation>
    <scope>NUCLEOTIDE SEQUENCE [LARGE SCALE GENOMIC DNA]</scope>
    <source>
        <strain evidence="2">KNP414</strain>
    </source>
</reference>
<dbReference type="Proteomes" id="UP000006620">
    <property type="component" value="Chromosome"/>
</dbReference>
<reference evidence="1 2" key="2">
    <citation type="journal article" date="2013" name="Genome Announc.">
        <title>Genome Sequence of Growth-Improving Paenibacillus mucilaginosus Strain KNP414.</title>
        <authorList>
            <person name="Lu J.J."/>
            <person name="Wang J.F."/>
            <person name="Hu X.F."/>
        </authorList>
    </citation>
    <scope>NUCLEOTIDE SEQUENCE [LARGE SCALE GENOMIC DNA]</scope>
    <source>
        <strain evidence="1 2">KNP414</strain>
    </source>
</reference>
<organism evidence="1 2">
    <name type="scientific">Paenibacillus mucilaginosus (strain KNP414)</name>
    <dbReference type="NCBI Taxonomy" id="1036673"/>
    <lineage>
        <taxon>Bacteria</taxon>
        <taxon>Bacillati</taxon>
        <taxon>Bacillota</taxon>
        <taxon>Bacilli</taxon>
        <taxon>Bacillales</taxon>
        <taxon>Paenibacillaceae</taxon>
        <taxon>Paenibacillus</taxon>
    </lineage>
</organism>
<evidence type="ECO:0000313" key="1">
    <source>
        <dbReference type="EMBL" id="AEI39080.1"/>
    </source>
</evidence>
<dbReference type="HOGENOM" id="CLU_198299_0_0_9"/>
<dbReference type="KEGG" id="pms:KNP414_00455"/>
<gene>
    <name evidence="1" type="ordered locus">KNP414_00455</name>
</gene>
<accession>F8FPD0</accession>
<sequence>MYFLIRGGTELETLKIEEIIRQLGIAEERFAKWGEELEMERPDSSEDGQAET</sequence>
<name>F8FPD0_PAEMK</name>
<evidence type="ECO:0000313" key="2">
    <source>
        <dbReference type="Proteomes" id="UP000006620"/>
    </source>
</evidence>
<dbReference type="EMBL" id="CP002869">
    <property type="protein sequence ID" value="AEI39080.1"/>
    <property type="molecule type" value="Genomic_DNA"/>
</dbReference>
<dbReference type="PATRIC" id="fig|1036673.3.peg.406"/>
<protein>
    <submittedName>
        <fullName evidence="1">Uncharacterized protein</fullName>
    </submittedName>
</protein>
<dbReference type="AlphaFoldDB" id="F8FPD0"/>
<proteinExistence type="predicted"/>